<dbReference type="InterPro" id="IPR006016">
    <property type="entry name" value="UspA"/>
</dbReference>
<dbReference type="Proteomes" id="UP000324021">
    <property type="component" value="Unassembled WGS sequence"/>
</dbReference>
<dbReference type="AlphaFoldDB" id="A0A1G6SPZ5"/>
<evidence type="ECO:0000256" key="1">
    <source>
        <dbReference type="ARBA" id="ARBA00008791"/>
    </source>
</evidence>
<accession>A0A1G6SPZ5</accession>
<name>A0A1G6SPZ5_9EURY</name>
<feature type="domain" description="UspA" evidence="2">
    <location>
        <begin position="4"/>
        <end position="138"/>
    </location>
</feature>
<dbReference type="OrthoDB" id="105697at2157"/>
<dbReference type="STRING" id="392421.SAMN04488694_10579"/>
<dbReference type="PANTHER" id="PTHR46268:SF6">
    <property type="entry name" value="UNIVERSAL STRESS PROTEIN UP12"/>
    <property type="match status" value="1"/>
</dbReference>
<sequence length="291" mass="30697">MPPRFLVPTDGSDPATAALEHTLDIACDRDATVHLLHVADTNQPSLTRLGTDVVDVLEEEGDSLVSEAAALAEERGVSVVTDVVQGDPRPTIVDYVSADEFEFIAMGAHGRRGLGEYVLGSVTDHVVNRSPVPVMTVRAADGVTPTYPYTDVLVPTDGSDHATAALKLAATVAERTGATLHLLSIVDELPEVGDTESAQLSEQLEENIQTVLDEAAATATQAGVDDVTTTIVTGSMPREVTSYADEAGIDLVVMGTHGHTGLDRHLLGSFTERVIRTSPVPVLTTRADEQA</sequence>
<dbReference type="SUPFAM" id="SSF52402">
    <property type="entry name" value="Adenine nucleotide alpha hydrolases-like"/>
    <property type="match status" value="2"/>
</dbReference>
<gene>
    <name evidence="4" type="ORF">SAMN04488694_10579</name>
    <name evidence="3" type="ORF">SAMN05192552_101488</name>
</gene>
<evidence type="ECO:0000313" key="6">
    <source>
        <dbReference type="Proteomes" id="UP000324021"/>
    </source>
</evidence>
<evidence type="ECO:0000313" key="3">
    <source>
        <dbReference type="EMBL" id="SDD18307.1"/>
    </source>
</evidence>
<dbReference type="EMBL" id="FMZP01000014">
    <property type="protein sequence ID" value="SDD18307.1"/>
    <property type="molecule type" value="Genomic_DNA"/>
</dbReference>
<reference evidence="5 6" key="2">
    <citation type="submission" date="2016-10" db="EMBL/GenBank/DDBJ databases">
        <authorList>
            <person name="Varghese N."/>
            <person name="Submissions S."/>
        </authorList>
    </citation>
    <scope>NUCLEOTIDE SEQUENCE [LARGE SCALE GENOMIC DNA]</scope>
    <source>
        <strain evidence="3 6">CDM_1</strain>
        <strain evidence="5">CDM_6</strain>
    </source>
</reference>
<evidence type="ECO:0000313" key="4">
    <source>
        <dbReference type="EMBL" id="SET29151.1"/>
    </source>
</evidence>
<dbReference type="InterPro" id="IPR014729">
    <property type="entry name" value="Rossmann-like_a/b/a_fold"/>
</dbReference>
<dbReference type="InterPro" id="IPR006015">
    <property type="entry name" value="Universal_stress_UspA"/>
</dbReference>
<dbReference type="Proteomes" id="UP000199320">
    <property type="component" value="Unassembled WGS sequence"/>
</dbReference>
<protein>
    <submittedName>
        <fullName evidence="3">Nucleotide-binding universal stress protein, UspA family</fullName>
    </submittedName>
</protein>
<evidence type="ECO:0000259" key="2">
    <source>
        <dbReference type="Pfam" id="PF00582"/>
    </source>
</evidence>
<organism evidence="3 6">
    <name type="scientific">Natrinema hispanicum</name>
    <dbReference type="NCBI Taxonomy" id="392421"/>
    <lineage>
        <taxon>Archaea</taxon>
        <taxon>Methanobacteriati</taxon>
        <taxon>Methanobacteriota</taxon>
        <taxon>Stenosarchaea group</taxon>
        <taxon>Halobacteria</taxon>
        <taxon>Halobacteriales</taxon>
        <taxon>Natrialbaceae</taxon>
        <taxon>Natrinema</taxon>
    </lineage>
</organism>
<keyword evidence="5" id="KW-1185">Reference proteome</keyword>
<dbReference type="PRINTS" id="PR01438">
    <property type="entry name" value="UNVRSLSTRESS"/>
</dbReference>
<dbReference type="CDD" id="cd00293">
    <property type="entry name" value="USP-like"/>
    <property type="match status" value="2"/>
</dbReference>
<dbReference type="EMBL" id="FOIC01000005">
    <property type="protein sequence ID" value="SET29151.1"/>
    <property type="molecule type" value="Genomic_DNA"/>
</dbReference>
<feature type="domain" description="UspA" evidence="2">
    <location>
        <begin position="149"/>
        <end position="286"/>
    </location>
</feature>
<comment type="similarity">
    <text evidence="1">Belongs to the universal stress protein A family.</text>
</comment>
<dbReference type="PANTHER" id="PTHR46268">
    <property type="entry name" value="STRESS RESPONSE PROTEIN NHAX"/>
    <property type="match status" value="1"/>
</dbReference>
<evidence type="ECO:0000313" key="5">
    <source>
        <dbReference type="Proteomes" id="UP000199320"/>
    </source>
</evidence>
<dbReference type="RefSeq" id="WP_092931439.1">
    <property type="nucleotide sequence ID" value="NZ_FMZP01000014.1"/>
</dbReference>
<dbReference type="Pfam" id="PF00582">
    <property type="entry name" value="Usp"/>
    <property type="match status" value="2"/>
</dbReference>
<proteinExistence type="inferred from homology"/>
<dbReference type="Gene3D" id="3.40.50.620">
    <property type="entry name" value="HUPs"/>
    <property type="match status" value="2"/>
</dbReference>
<reference evidence="4" key="1">
    <citation type="submission" date="2016-10" db="EMBL/GenBank/DDBJ databases">
        <authorList>
            <person name="de Groot N.N."/>
        </authorList>
    </citation>
    <scope>NUCLEOTIDE SEQUENCE [LARGE SCALE GENOMIC DNA]</scope>
    <source>
        <strain evidence="4">CDM_6</strain>
    </source>
</reference>